<reference evidence="1 2" key="1">
    <citation type="submission" date="2023-03" db="EMBL/GenBank/DDBJ databases">
        <title>NovoSphingobium album sp. nov. isolated from polycyclic aromatic hydrocarbons- and heavy-metal polluted soil.</title>
        <authorList>
            <person name="Liu Z."/>
            <person name="Wang K."/>
        </authorList>
    </citation>
    <scope>NUCLEOTIDE SEQUENCE [LARGE SCALE GENOMIC DNA]</scope>
    <source>
        <strain evidence="1 2">H3SJ31-1</strain>
    </source>
</reference>
<name>A0ABT5WTW5_9SPHN</name>
<accession>A0ABT5WTW5</accession>
<evidence type="ECO:0000313" key="1">
    <source>
        <dbReference type="EMBL" id="MDE8653321.1"/>
    </source>
</evidence>
<evidence type="ECO:0000313" key="2">
    <source>
        <dbReference type="Proteomes" id="UP001216253"/>
    </source>
</evidence>
<comment type="caution">
    <text evidence="1">The sequence shown here is derived from an EMBL/GenBank/DDBJ whole genome shotgun (WGS) entry which is preliminary data.</text>
</comment>
<protein>
    <submittedName>
        <fullName evidence="1">Uncharacterized protein</fullName>
    </submittedName>
</protein>
<dbReference type="Proteomes" id="UP001216253">
    <property type="component" value="Unassembled WGS sequence"/>
</dbReference>
<keyword evidence="2" id="KW-1185">Reference proteome</keyword>
<dbReference type="RefSeq" id="WP_275229431.1">
    <property type="nucleotide sequence ID" value="NZ_JARESE010000056.1"/>
</dbReference>
<proteinExistence type="predicted"/>
<dbReference type="EMBL" id="JARESE010000056">
    <property type="protein sequence ID" value="MDE8653321.1"/>
    <property type="molecule type" value="Genomic_DNA"/>
</dbReference>
<sequence length="114" mass="11928">MAGAATLPEGFAGLEPFVAAWALEGSAARATWRGAAPVEDRKAFFAAAAGSLRPALDYLDAKGFAAFDADDQRLMNLMLSLAHVSLAEEMQCDAEAVHAGYRAFLPITRTPAGA</sequence>
<organism evidence="1 2">
    <name type="scientific">Novosphingobium album</name>
    <name type="common">ex Liu et al. 2023</name>
    <dbReference type="NCBI Taxonomy" id="3031130"/>
    <lineage>
        <taxon>Bacteria</taxon>
        <taxon>Pseudomonadati</taxon>
        <taxon>Pseudomonadota</taxon>
        <taxon>Alphaproteobacteria</taxon>
        <taxon>Sphingomonadales</taxon>
        <taxon>Sphingomonadaceae</taxon>
        <taxon>Novosphingobium</taxon>
    </lineage>
</organism>
<gene>
    <name evidence="1" type="ORF">PYV00_16600</name>
</gene>